<accession>A0A4Y3QXM5</accession>
<keyword evidence="1" id="KW-0805">Transcription regulation</keyword>
<evidence type="ECO:0000259" key="4">
    <source>
        <dbReference type="PROSITE" id="PS50043"/>
    </source>
</evidence>
<dbReference type="Proteomes" id="UP000319210">
    <property type="component" value="Unassembled WGS sequence"/>
</dbReference>
<name>A0A4Y3QXM5_STRCI</name>
<reference evidence="5 6" key="1">
    <citation type="submission" date="2019-06" db="EMBL/GenBank/DDBJ databases">
        <title>Whole genome shotgun sequence of Streptomyces cacaoi subsp. cacaoi NBRC 12748.</title>
        <authorList>
            <person name="Hosoyama A."/>
            <person name="Uohara A."/>
            <person name="Ohji S."/>
            <person name="Ichikawa N."/>
        </authorList>
    </citation>
    <scope>NUCLEOTIDE SEQUENCE [LARGE SCALE GENOMIC DNA]</scope>
    <source>
        <strain evidence="5 6">NBRC 12748</strain>
    </source>
</reference>
<dbReference type="Gene3D" id="1.10.10.10">
    <property type="entry name" value="Winged helix-like DNA-binding domain superfamily/Winged helix DNA-binding domain"/>
    <property type="match status" value="1"/>
</dbReference>
<protein>
    <submittedName>
        <fullName evidence="5">Helix-turn-helix transcriptional regulator</fullName>
    </submittedName>
</protein>
<dbReference type="PRINTS" id="PR00038">
    <property type="entry name" value="HTHLUXR"/>
</dbReference>
<dbReference type="Pfam" id="PF00196">
    <property type="entry name" value="GerE"/>
    <property type="match status" value="1"/>
</dbReference>
<dbReference type="InterPro" id="IPR036388">
    <property type="entry name" value="WH-like_DNA-bd_sf"/>
</dbReference>
<dbReference type="Gene3D" id="3.30.565.10">
    <property type="entry name" value="Histidine kinase-like ATPase, C-terminal domain"/>
    <property type="match status" value="1"/>
</dbReference>
<sequence length="444" mass="46106">MAMNHSGRTTPEQALDAAAQLVAAPPAHLLEHTSRVLRRLVPHTVAAQLSEASPHAPARAAGAEPLASRVTGAELGRISVDVRVGTPWQGTAVLGGERHRVLGVASAPRGTGTAALLVLGGVPVEPVAEPVLGTVQRLWDLATVHSAGVVAAAYPEHTALSGAAAAARDRALTELADVCTVSLNGVLSALRSPSLDDARARAAATEAAVDALSRLRGKLDWHARYTEERATDAFRQLVRELRPVFRHAATRLVLRPPAEERTLPAEVAHTARAVARAAVLALLEQETPAGRTHVGWWTEQMAGGAGAARLRAAVRDDGAGRIDPAGLLSGPLAERVAALGGSLAVDAVPDWGTTVTATLPLTRAGAATAAGPHPLEGLHPRELEVLEQLTLGRRNREIAERLHISPSTVKFHVANILNKLGVSTRGEAAALALRPGTAGGRTTA</sequence>
<keyword evidence="2" id="KW-0238">DNA-binding</keyword>
<dbReference type="PANTHER" id="PTHR44688:SF16">
    <property type="entry name" value="DNA-BINDING TRANSCRIPTIONAL ACTIVATOR DEVR_DOSR"/>
    <property type="match status" value="1"/>
</dbReference>
<dbReference type="SMART" id="SM00421">
    <property type="entry name" value="HTH_LUXR"/>
    <property type="match status" value="1"/>
</dbReference>
<dbReference type="GO" id="GO:0006355">
    <property type="term" value="P:regulation of DNA-templated transcription"/>
    <property type="evidence" value="ECO:0007669"/>
    <property type="project" value="InterPro"/>
</dbReference>
<feature type="domain" description="HTH luxR-type" evidence="4">
    <location>
        <begin position="371"/>
        <end position="436"/>
    </location>
</feature>
<dbReference type="GO" id="GO:0003677">
    <property type="term" value="F:DNA binding"/>
    <property type="evidence" value="ECO:0007669"/>
    <property type="project" value="UniProtKB-KW"/>
</dbReference>
<dbReference type="SUPFAM" id="SSF46894">
    <property type="entry name" value="C-terminal effector domain of the bipartite response regulators"/>
    <property type="match status" value="1"/>
</dbReference>
<dbReference type="PROSITE" id="PS00622">
    <property type="entry name" value="HTH_LUXR_1"/>
    <property type="match status" value="1"/>
</dbReference>
<proteinExistence type="predicted"/>
<dbReference type="CDD" id="cd06170">
    <property type="entry name" value="LuxR_C_like"/>
    <property type="match status" value="1"/>
</dbReference>
<dbReference type="InterPro" id="IPR036890">
    <property type="entry name" value="HATPase_C_sf"/>
</dbReference>
<keyword evidence="3" id="KW-0804">Transcription</keyword>
<dbReference type="PANTHER" id="PTHR44688">
    <property type="entry name" value="DNA-BINDING TRANSCRIPTIONAL ACTIVATOR DEVR_DOSR"/>
    <property type="match status" value="1"/>
</dbReference>
<evidence type="ECO:0000313" key="6">
    <source>
        <dbReference type="Proteomes" id="UP000319210"/>
    </source>
</evidence>
<dbReference type="InterPro" id="IPR000792">
    <property type="entry name" value="Tscrpt_reg_LuxR_C"/>
</dbReference>
<evidence type="ECO:0000256" key="1">
    <source>
        <dbReference type="ARBA" id="ARBA00023015"/>
    </source>
</evidence>
<comment type="caution">
    <text evidence="5">The sequence shown here is derived from an EMBL/GenBank/DDBJ whole genome shotgun (WGS) entry which is preliminary data.</text>
</comment>
<dbReference type="EMBL" id="BJMM01000007">
    <property type="protein sequence ID" value="GEB49407.1"/>
    <property type="molecule type" value="Genomic_DNA"/>
</dbReference>
<keyword evidence="6" id="KW-1185">Reference proteome</keyword>
<dbReference type="PROSITE" id="PS50043">
    <property type="entry name" value="HTH_LUXR_2"/>
    <property type="match status" value="1"/>
</dbReference>
<dbReference type="InterPro" id="IPR016032">
    <property type="entry name" value="Sig_transdc_resp-reg_C-effctor"/>
</dbReference>
<organism evidence="5 6">
    <name type="scientific">Streptomyces cacaoi</name>
    <dbReference type="NCBI Taxonomy" id="1898"/>
    <lineage>
        <taxon>Bacteria</taxon>
        <taxon>Bacillati</taxon>
        <taxon>Actinomycetota</taxon>
        <taxon>Actinomycetes</taxon>
        <taxon>Kitasatosporales</taxon>
        <taxon>Streptomycetaceae</taxon>
        <taxon>Streptomyces</taxon>
    </lineage>
</organism>
<evidence type="ECO:0000256" key="3">
    <source>
        <dbReference type="ARBA" id="ARBA00023163"/>
    </source>
</evidence>
<evidence type="ECO:0000313" key="5">
    <source>
        <dbReference type="EMBL" id="GEB49407.1"/>
    </source>
</evidence>
<gene>
    <name evidence="5" type="ORF">SCA03_19580</name>
</gene>
<dbReference type="AlphaFoldDB" id="A0A4Y3QXM5"/>
<evidence type="ECO:0000256" key="2">
    <source>
        <dbReference type="ARBA" id="ARBA00023125"/>
    </source>
</evidence>